<evidence type="ECO:0000313" key="3">
    <source>
        <dbReference type="EMBL" id="KAF2125922.1"/>
    </source>
</evidence>
<feature type="domain" description="Calcineurin-like phosphoesterase" evidence="2">
    <location>
        <begin position="8"/>
        <end position="197"/>
    </location>
</feature>
<dbReference type="GO" id="GO:0016787">
    <property type="term" value="F:hydrolase activity"/>
    <property type="evidence" value="ECO:0007669"/>
    <property type="project" value="InterPro"/>
</dbReference>
<dbReference type="PANTHER" id="PTHR12905">
    <property type="entry name" value="METALLOPHOSPHOESTERASE"/>
    <property type="match status" value="1"/>
</dbReference>
<proteinExistence type="predicted"/>
<dbReference type="OrthoDB" id="630188at2759"/>
<evidence type="ECO:0000256" key="1">
    <source>
        <dbReference type="SAM" id="MobiDB-lite"/>
    </source>
</evidence>
<dbReference type="EMBL" id="ML977515">
    <property type="protein sequence ID" value="KAF2125922.1"/>
    <property type="molecule type" value="Genomic_DNA"/>
</dbReference>
<dbReference type="InterPro" id="IPR051693">
    <property type="entry name" value="UPF0046_metallophosphoest"/>
</dbReference>
<dbReference type="Proteomes" id="UP000799771">
    <property type="component" value="Unassembled WGS sequence"/>
</dbReference>
<organism evidence="3 4">
    <name type="scientific">Dothidotthia symphoricarpi CBS 119687</name>
    <dbReference type="NCBI Taxonomy" id="1392245"/>
    <lineage>
        <taxon>Eukaryota</taxon>
        <taxon>Fungi</taxon>
        <taxon>Dikarya</taxon>
        <taxon>Ascomycota</taxon>
        <taxon>Pezizomycotina</taxon>
        <taxon>Dothideomycetes</taxon>
        <taxon>Pleosporomycetidae</taxon>
        <taxon>Pleosporales</taxon>
        <taxon>Dothidotthiaceae</taxon>
        <taxon>Dothidotthia</taxon>
    </lineage>
</organism>
<dbReference type="Pfam" id="PF00149">
    <property type="entry name" value="Metallophos"/>
    <property type="match status" value="1"/>
</dbReference>
<dbReference type="SUPFAM" id="SSF56300">
    <property type="entry name" value="Metallo-dependent phosphatases"/>
    <property type="match status" value="1"/>
</dbReference>
<dbReference type="GeneID" id="54411271"/>
<dbReference type="AlphaFoldDB" id="A0A6A6A1P3"/>
<evidence type="ECO:0000313" key="4">
    <source>
        <dbReference type="Proteomes" id="UP000799771"/>
    </source>
</evidence>
<feature type="compositionally biased region" description="Basic residues" evidence="1">
    <location>
        <begin position="344"/>
        <end position="358"/>
    </location>
</feature>
<accession>A0A6A6A1P3</accession>
<dbReference type="RefSeq" id="XP_033520314.1">
    <property type="nucleotide sequence ID" value="XM_033670839.1"/>
</dbReference>
<keyword evidence="4" id="KW-1185">Reference proteome</keyword>
<sequence length="366" mass="39577">MTPLKKIRIVCISDTHNTTPKLPAGDILIHAGDLTNQGSYAELERSVAWLSGCAFEARVVVCGNHDIPLDAPFHARAAGGWKWPSPQNPQACRNLLLNARGITYLEHSSTTIHLSSGVRVKIFGSPYSPLAPGGREWAFQYDDSDAAQLWDAMPGDADVVVTHTPARGFVDGGRGCGGLGRRLGVVRPWLGVCGHVHGGRGVERVFWDGLQVERWRDPGEGNGRLSVVDATRRRGGEWVRVSARRGSGEAEEEEVLQPGATMAMTTADADVVEMESLADGALGQSEALRILRHTNGVERELGCERRETVMVNAAVLGPRVGGKTGGFQKPIVVDVELPVVGTPPHRKPGQHARQHARHRPDCHDAR</sequence>
<dbReference type="InterPro" id="IPR004843">
    <property type="entry name" value="Calcineurin-like_PHP"/>
</dbReference>
<name>A0A6A6A1P3_9PLEO</name>
<gene>
    <name evidence="3" type="ORF">P153DRAFT_389369</name>
</gene>
<dbReference type="PANTHER" id="PTHR12905:SF16">
    <property type="entry name" value="SER_THR PROTEIN PHOSPHATASE FAMILY PROTEIN (AFU_ORTHOLOGUE AFUA_1G06000)"/>
    <property type="match status" value="1"/>
</dbReference>
<reference evidence="3" key="1">
    <citation type="journal article" date="2020" name="Stud. Mycol.">
        <title>101 Dothideomycetes genomes: a test case for predicting lifestyles and emergence of pathogens.</title>
        <authorList>
            <person name="Haridas S."/>
            <person name="Albert R."/>
            <person name="Binder M."/>
            <person name="Bloem J."/>
            <person name="Labutti K."/>
            <person name="Salamov A."/>
            <person name="Andreopoulos B."/>
            <person name="Baker S."/>
            <person name="Barry K."/>
            <person name="Bills G."/>
            <person name="Bluhm B."/>
            <person name="Cannon C."/>
            <person name="Castanera R."/>
            <person name="Culley D."/>
            <person name="Daum C."/>
            <person name="Ezra D."/>
            <person name="Gonzalez J."/>
            <person name="Henrissat B."/>
            <person name="Kuo A."/>
            <person name="Liang C."/>
            <person name="Lipzen A."/>
            <person name="Lutzoni F."/>
            <person name="Magnuson J."/>
            <person name="Mondo S."/>
            <person name="Nolan M."/>
            <person name="Ohm R."/>
            <person name="Pangilinan J."/>
            <person name="Park H.-J."/>
            <person name="Ramirez L."/>
            <person name="Alfaro M."/>
            <person name="Sun H."/>
            <person name="Tritt A."/>
            <person name="Yoshinaga Y."/>
            <person name="Zwiers L.-H."/>
            <person name="Turgeon B."/>
            <person name="Goodwin S."/>
            <person name="Spatafora J."/>
            <person name="Crous P."/>
            <person name="Grigoriev I."/>
        </authorList>
    </citation>
    <scope>NUCLEOTIDE SEQUENCE</scope>
    <source>
        <strain evidence="3">CBS 119687</strain>
    </source>
</reference>
<evidence type="ECO:0000259" key="2">
    <source>
        <dbReference type="Pfam" id="PF00149"/>
    </source>
</evidence>
<protein>
    <submittedName>
        <fullName evidence="3">Metallo-dependent phosphatase</fullName>
    </submittedName>
</protein>
<dbReference type="Gene3D" id="3.60.21.10">
    <property type="match status" value="1"/>
</dbReference>
<dbReference type="InterPro" id="IPR029052">
    <property type="entry name" value="Metallo-depent_PP-like"/>
</dbReference>
<feature type="region of interest" description="Disordered" evidence="1">
    <location>
        <begin position="342"/>
        <end position="366"/>
    </location>
</feature>